<dbReference type="EMBL" id="VTEU01000004">
    <property type="protein sequence ID" value="TYS58674.1"/>
    <property type="molecule type" value="Genomic_DNA"/>
</dbReference>
<proteinExistence type="predicted"/>
<dbReference type="AlphaFoldDB" id="A0A1Y0CTF1"/>
<reference evidence="3 5" key="2">
    <citation type="submission" date="2019-08" db="EMBL/GenBank/DDBJ databases">
        <title>Bacillus genomes from the desert of Cuatro Cienegas, Coahuila.</title>
        <authorList>
            <person name="Olmedo-Alvarez G."/>
        </authorList>
    </citation>
    <scope>NUCLEOTIDE SEQUENCE [LARGE SCALE GENOMIC DNA]</scope>
    <source>
        <strain evidence="3 5">CH88_3T</strain>
    </source>
</reference>
<dbReference type="InterPro" id="IPR018961">
    <property type="entry name" value="DnaJ_homolog_subfam-C_membr-28"/>
</dbReference>
<keyword evidence="4" id="KW-1185">Reference proteome</keyword>
<evidence type="ECO:0000259" key="1">
    <source>
        <dbReference type="Pfam" id="PF09350"/>
    </source>
</evidence>
<name>A0A1Y0CTF1_9BACI</name>
<evidence type="ECO:0000313" key="2">
    <source>
        <dbReference type="EMBL" id="ART78532.1"/>
    </source>
</evidence>
<dbReference type="GeneID" id="96737638"/>
<organism evidence="3 5">
    <name type="scientific">Sutcliffiella horikoshii</name>
    <dbReference type="NCBI Taxonomy" id="79883"/>
    <lineage>
        <taxon>Bacteria</taxon>
        <taxon>Bacillati</taxon>
        <taxon>Bacillota</taxon>
        <taxon>Bacilli</taxon>
        <taxon>Bacillales</taxon>
        <taxon>Bacillaceae</taxon>
        <taxon>Sutcliffiella</taxon>
    </lineage>
</organism>
<dbReference type="KEGG" id="bhk:B4U37_04245"/>
<sequence>MDFFRLTDEKIRKAYEDGEFENLPGYGKRLELEDLSNVPPEMRMAYKMMKNAGMMEEQQVRTEIEYLEDLIEGAHSDVEEVRLTARLNEKQVRLQQIIQKKKKEANSAVFKDYQSQMMKKFE</sequence>
<dbReference type="Proteomes" id="UP000195573">
    <property type="component" value="Chromosome"/>
</dbReference>
<evidence type="ECO:0000313" key="3">
    <source>
        <dbReference type="EMBL" id="TYS58674.1"/>
    </source>
</evidence>
<dbReference type="PANTHER" id="PTHR39158:SF1">
    <property type="entry name" value="DNAJ HOMOLOG SUBFAMILY C MEMBER 28"/>
    <property type="match status" value="1"/>
</dbReference>
<dbReference type="EMBL" id="CP020880">
    <property type="protein sequence ID" value="ART78532.1"/>
    <property type="molecule type" value="Genomic_DNA"/>
</dbReference>
<gene>
    <name evidence="2" type="ORF">B4U37_04245</name>
    <name evidence="3" type="ORF">FZC74_12810</name>
</gene>
<evidence type="ECO:0000313" key="5">
    <source>
        <dbReference type="Proteomes" id="UP000323393"/>
    </source>
</evidence>
<accession>A0A1Y0CTF1</accession>
<feature type="domain" description="DnaJ homologue subfamily C member 28 conserved" evidence="1">
    <location>
        <begin position="7"/>
        <end position="71"/>
    </location>
</feature>
<evidence type="ECO:0000313" key="4">
    <source>
        <dbReference type="Proteomes" id="UP000195573"/>
    </source>
</evidence>
<dbReference type="Proteomes" id="UP000323393">
    <property type="component" value="Unassembled WGS sequence"/>
</dbReference>
<protein>
    <submittedName>
        <fullName evidence="3">DUF1992 domain-containing protein</fullName>
    </submittedName>
</protein>
<dbReference type="RefSeq" id="WP_088020135.1">
    <property type="nucleotide sequence ID" value="NZ_CP020880.1"/>
</dbReference>
<dbReference type="Pfam" id="PF09350">
    <property type="entry name" value="DJC28_CD"/>
    <property type="match status" value="1"/>
</dbReference>
<dbReference type="InterPro" id="IPR052573">
    <property type="entry name" value="DnaJ_C_subfamily_28"/>
</dbReference>
<reference evidence="2 4" key="1">
    <citation type="submission" date="2017-04" db="EMBL/GenBank/DDBJ databases">
        <title>Complete Genome Sequence of the Bacillus horikoshii 20a strain from Cuatro Cienegas, Coahuila, Mexico.</title>
        <authorList>
            <person name="Zarza E."/>
            <person name="Alcaraz L.D."/>
            <person name="Aguilar-Salinas B."/>
            <person name="Islas A."/>
            <person name="Olmedo-Alvarez G."/>
        </authorList>
    </citation>
    <scope>NUCLEOTIDE SEQUENCE [LARGE SCALE GENOMIC DNA]</scope>
    <source>
        <strain evidence="2 4">20a</strain>
    </source>
</reference>
<dbReference type="PANTHER" id="PTHR39158">
    <property type="entry name" value="OS08G0560600 PROTEIN"/>
    <property type="match status" value="1"/>
</dbReference>